<dbReference type="STRING" id="1514971.AUR64_16235"/>
<comment type="caution">
    <text evidence="2">The sequence shown here is derived from an EMBL/GenBank/DDBJ whole genome shotgun (WGS) entry which is preliminary data.</text>
</comment>
<dbReference type="InterPro" id="IPR027598">
    <property type="entry name" value="Amphi-Trp_dom"/>
</dbReference>
<accession>A0A0W1R7Z1</accession>
<dbReference type="OrthoDB" id="282103at2157"/>
<evidence type="ECO:0000313" key="3">
    <source>
        <dbReference type="Proteomes" id="UP000054387"/>
    </source>
</evidence>
<name>A0A0W1R7Z1_9EURY</name>
<evidence type="ECO:0000259" key="1">
    <source>
        <dbReference type="Pfam" id="PF20068"/>
    </source>
</evidence>
<dbReference type="Proteomes" id="UP000054387">
    <property type="component" value="Unassembled WGS sequence"/>
</dbReference>
<dbReference type="NCBIfam" id="TIGR04354">
    <property type="entry name" value="amphi-Trp"/>
    <property type="match status" value="1"/>
</dbReference>
<sequence>MADKTQSKQERTGPEFAGYLRRIADEFDSGGDVRLSIGNKEVTVHPPESFDTEVSVTERSSKLRGDKETVEITAEWKVK</sequence>
<evidence type="ECO:0000313" key="2">
    <source>
        <dbReference type="EMBL" id="KTG09329.1"/>
    </source>
</evidence>
<keyword evidence="3" id="KW-1185">Reference proteome</keyword>
<reference evidence="2 3" key="1">
    <citation type="submission" date="2015-12" db="EMBL/GenBank/DDBJ databases">
        <title>Haloprofundus marisrubri gen. nov., sp. nov., an extremely halophilic archaeon isolated from the Discovery deep brine-seawater interface in the Red Sea.</title>
        <authorList>
            <person name="Zhang G."/>
            <person name="Stingl U."/>
            <person name="Rashid M."/>
        </authorList>
    </citation>
    <scope>NUCLEOTIDE SEQUENCE [LARGE SCALE GENOMIC DNA]</scope>
    <source>
        <strain evidence="2 3">SB9</strain>
    </source>
</reference>
<gene>
    <name evidence="2" type="ORF">AUR64_16235</name>
</gene>
<dbReference type="Pfam" id="PF20068">
    <property type="entry name" value="Amphi-Trp"/>
    <property type="match status" value="1"/>
</dbReference>
<organism evidence="2 3">
    <name type="scientific">Haloprofundus marisrubri</name>
    <dbReference type="NCBI Taxonomy" id="1514971"/>
    <lineage>
        <taxon>Archaea</taxon>
        <taxon>Methanobacteriati</taxon>
        <taxon>Methanobacteriota</taxon>
        <taxon>Stenosarchaea group</taxon>
        <taxon>Halobacteria</taxon>
        <taxon>Halobacteriales</taxon>
        <taxon>Haloferacaceae</taxon>
        <taxon>Haloprofundus</taxon>
    </lineage>
</organism>
<protein>
    <recommendedName>
        <fullName evidence="1">Amphi-Trp domain-containing protein</fullName>
    </recommendedName>
</protein>
<feature type="domain" description="Amphi-Trp" evidence="1">
    <location>
        <begin position="6"/>
        <end position="78"/>
    </location>
</feature>
<dbReference type="EMBL" id="LOPU01000029">
    <property type="protein sequence ID" value="KTG09329.1"/>
    <property type="molecule type" value="Genomic_DNA"/>
</dbReference>
<dbReference type="RefSeq" id="WP_058582481.1">
    <property type="nucleotide sequence ID" value="NZ_LOPU01000029.1"/>
</dbReference>
<dbReference type="AlphaFoldDB" id="A0A0W1R7Z1"/>
<proteinExistence type="predicted"/>